<evidence type="ECO:0000256" key="2">
    <source>
        <dbReference type="ARBA" id="ARBA00005153"/>
    </source>
</evidence>
<dbReference type="InterPro" id="IPR017926">
    <property type="entry name" value="GATASE"/>
</dbReference>
<dbReference type="PROSITE" id="PS51273">
    <property type="entry name" value="GATASE_TYPE_1"/>
    <property type="match status" value="1"/>
</dbReference>
<protein>
    <recommendedName>
        <fullName evidence="3">GMP synthase (glutamine-hydrolyzing)</fullName>
        <ecNumber evidence="3">6.3.5.2</ecNumber>
    </recommendedName>
</protein>
<dbReference type="SUPFAM" id="SSF52317">
    <property type="entry name" value="Class I glutamine amidotransferase-like"/>
    <property type="match status" value="1"/>
</dbReference>
<gene>
    <name evidence="12" type="ORF">UR91_C0044G0002</name>
</gene>
<sequence>MDKIQILIIDYGSQYTLVIGRTLRELGVRSVILPPKKVDAWLKNNTPKAVILSGSNWSVHNEGAPELPKSLDITGGKYFILGVCYGMQLLAYKLGGKVDRPLLHREYGPAMVNVNTKHPLFNGVKAKTKVWASHGDTVTKLPKGFTSIATSGGIASMSNKDNRVLGIQFHPEVTDTKEGKKILQNFLDISGCKKDWNPLDLIREIQKEVLGIVKKANKQNVILGVSGGVDSTTLAAILAPVLKDKLICVAIDTGGLRANEITELRENTAYALSQGQSLRKKDIKNFKIIDASNEFIKNIGTTIDGEEKRAKFRSVYKKIFEEQIKKYNAGFIVQGTLATDIIESGKAGESAMIKTHHNVGLDWEVDDLHPLRNLFKYEVRELARALKLPSAVYERNPFPGPGLFLRVVGTPVSKENIELVREADKTVRDIIKKNKIEKEISQVIIALLGINSVGVKGDERVYGHSLAVRAVQTVDFMTAKGYYFSQNIMDEITSALTKHKDIVRIFFDMTPKPPATTEFE</sequence>
<evidence type="ECO:0000256" key="1">
    <source>
        <dbReference type="ARBA" id="ARBA00002332"/>
    </source>
</evidence>
<dbReference type="EMBL" id="LBQZ01000044">
    <property type="protein sequence ID" value="KKP87622.1"/>
    <property type="molecule type" value="Genomic_DNA"/>
</dbReference>
<accession>A0A0G0G7F9</accession>
<dbReference type="GO" id="GO:0005829">
    <property type="term" value="C:cytosol"/>
    <property type="evidence" value="ECO:0007669"/>
    <property type="project" value="TreeGrafter"/>
</dbReference>
<keyword evidence="4" id="KW-0436">Ligase</keyword>
<dbReference type="AlphaFoldDB" id="A0A0G0G7F9"/>
<dbReference type="UniPathway" id="UPA00189">
    <property type="reaction ID" value="UER00296"/>
</dbReference>
<evidence type="ECO:0000313" key="12">
    <source>
        <dbReference type="EMBL" id="KKP87622.1"/>
    </source>
</evidence>
<dbReference type="Pfam" id="PF00958">
    <property type="entry name" value="GMP_synt_C"/>
    <property type="match status" value="1"/>
</dbReference>
<keyword evidence="7 10" id="KW-0658">Purine biosynthesis</keyword>
<evidence type="ECO:0000256" key="6">
    <source>
        <dbReference type="ARBA" id="ARBA00022749"/>
    </source>
</evidence>
<evidence type="ECO:0000256" key="5">
    <source>
        <dbReference type="ARBA" id="ARBA00022741"/>
    </source>
</evidence>
<dbReference type="GO" id="GO:0003921">
    <property type="term" value="F:GMP synthase activity"/>
    <property type="evidence" value="ECO:0007669"/>
    <property type="project" value="InterPro"/>
</dbReference>
<keyword evidence="6 10" id="KW-0332">GMP biosynthesis</keyword>
<comment type="pathway">
    <text evidence="2">Purine metabolism; GMP biosynthesis; GMP from XMP (L-Gln route): step 1/1.</text>
</comment>
<dbReference type="Pfam" id="PF00117">
    <property type="entry name" value="GATase"/>
    <property type="match status" value="1"/>
</dbReference>
<reference evidence="12 13" key="1">
    <citation type="journal article" date="2015" name="Nature">
        <title>rRNA introns, odd ribosomes, and small enigmatic genomes across a large radiation of phyla.</title>
        <authorList>
            <person name="Brown C.T."/>
            <person name="Hug L.A."/>
            <person name="Thomas B.C."/>
            <person name="Sharon I."/>
            <person name="Castelle C.J."/>
            <person name="Singh A."/>
            <person name="Wilkins M.J."/>
            <person name="Williams K.H."/>
            <person name="Banfield J.F."/>
        </authorList>
    </citation>
    <scope>NUCLEOTIDE SEQUENCE [LARGE SCALE GENOMIC DNA]</scope>
</reference>
<evidence type="ECO:0000313" key="13">
    <source>
        <dbReference type="Proteomes" id="UP000034798"/>
    </source>
</evidence>
<proteinExistence type="predicted"/>
<dbReference type="InterPro" id="IPR014729">
    <property type="entry name" value="Rossmann-like_a/b/a_fold"/>
</dbReference>
<dbReference type="SUPFAM" id="SSF52402">
    <property type="entry name" value="Adenine nucleotide alpha hydrolases-like"/>
    <property type="match status" value="1"/>
</dbReference>
<dbReference type="InterPro" id="IPR001674">
    <property type="entry name" value="GMP_synth_C"/>
</dbReference>
<keyword evidence="8 10" id="KW-0067">ATP-binding</keyword>
<dbReference type="CDD" id="cd01997">
    <property type="entry name" value="GMP_synthase_C"/>
    <property type="match status" value="1"/>
</dbReference>
<evidence type="ECO:0000259" key="11">
    <source>
        <dbReference type="PROSITE" id="PS51553"/>
    </source>
</evidence>
<dbReference type="InterPro" id="IPR022310">
    <property type="entry name" value="NAD/GMP_synthase"/>
</dbReference>
<dbReference type="Gene3D" id="3.30.300.10">
    <property type="match status" value="1"/>
</dbReference>
<dbReference type="SUPFAM" id="SSF54810">
    <property type="entry name" value="GMP synthetase C-terminal dimerisation domain"/>
    <property type="match status" value="1"/>
</dbReference>
<dbReference type="GO" id="GO:0005524">
    <property type="term" value="F:ATP binding"/>
    <property type="evidence" value="ECO:0007669"/>
    <property type="project" value="UniProtKB-UniRule"/>
</dbReference>
<dbReference type="NCBIfam" id="NF000848">
    <property type="entry name" value="PRK00074.1"/>
    <property type="match status" value="1"/>
</dbReference>
<dbReference type="PATRIC" id="fig|1618752.3.peg.583"/>
<dbReference type="Gene3D" id="3.40.50.620">
    <property type="entry name" value="HUPs"/>
    <property type="match status" value="1"/>
</dbReference>
<dbReference type="InterPro" id="IPR004739">
    <property type="entry name" value="GMP_synth_GATase"/>
</dbReference>
<dbReference type="PROSITE" id="PS51553">
    <property type="entry name" value="GMPS_ATP_PPASE"/>
    <property type="match status" value="1"/>
</dbReference>
<name>A0A0G0G7F9_9BACT</name>
<evidence type="ECO:0000256" key="8">
    <source>
        <dbReference type="ARBA" id="ARBA00022840"/>
    </source>
</evidence>
<feature type="domain" description="GMPS ATP-PPase" evidence="11">
    <location>
        <begin position="196"/>
        <end position="395"/>
    </location>
</feature>
<dbReference type="NCBIfam" id="TIGR00888">
    <property type="entry name" value="guaA_Nterm"/>
    <property type="match status" value="1"/>
</dbReference>
<comment type="caution">
    <text evidence="12">The sequence shown here is derived from an EMBL/GenBank/DDBJ whole genome shotgun (WGS) entry which is preliminary data.</text>
</comment>
<dbReference type="CDD" id="cd01742">
    <property type="entry name" value="GATase1_GMP_Synthase"/>
    <property type="match status" value="1"/>
</dbReference>
<dbReference type="Pfam" id="PF02540">
    <property type="entry name" value="NAD_synthase"/>
    <property type="match status" value="1"/>
</dbReference>
<comment type="function">
    <text evidence="1">Catalyzes the synthesis of GMP from XMP.</text>
</comment>
<keyword evidence="9" id="KW-0315">Glutamine amidotransferase</keyword>
<dbReference type="InterPro" id="IPR025777">
    <property type="entry name" value="GMPS_ATP_PPase_dom"/>
</dbReference>
<dbReference type="InterPro" id="IPR029062">
    <property type="entry name" value="Class_I_gatase-like"/>
</dbReference>
<evidence type="ECO:0000256" key="10">
    <source>
        <dbReference type="PROSITE-ProRule" id="PRU00886"/>
    </source>
</evidence>
<dbReference type="Gene3D" id="3.40.50.880">
    <property type="match status" value="1"/>
</dbReference>
<organism evidence="12 13">
    <name type="scientific">Candidatus Nomurabacteria bacterium GW2011_GWC2_35_8</name>
    <dbReference type="NCBI Taxonomy" id="1618752"/>
    <lineage>
        <taxon>Bacteria</taxon>
        <taxon>Candidatus Nomuraibacteriota</taxon>
    </lineage>
</organism>
<dbReference type="EC" id="6.3.5.2" evidence="3"/>
<dbReference type="PANTHER" id="PTHR11922:SF2">
    <property type="entry name" value="GMP SYNTHASE [GLUTAMINE-HYDROLYZING]"/>
    <property type="match status" value="1"/>
</dbReference>
<dbReference type="PANTHER" id="PTHR11922">
    <property type="entry name" value="GMP SYNTHASE-RELATED"/>
    <property type="match status" value="1"/>
</dbReference>
<feature type="binding site" evidence="10">
    <location>
        <begin position="226"/>
        <end position="232"/>
    </location>
    <ligand>
        <name>ATP</name>
        <dbReference type="ChEBI" id="CHEBI:30616"/>
    </ligand>
</feature>
<keyword evidence="5 10" id="KW-0547">Nucleotide-binding</keyword>
<evidence type="ECO:0000256" key="3">
    <source>
        <dbReference type="ARBA" id="ARBA00012746"/>
    </source>
</evidence>
<evidence type="ECO:0000256" key="7">
    <source>
        <dbReference type="ARBA" id="ARBA00022755"/>
    </source>
</evidence>
<dbReference type="Proteomes" id="UP000034798">
    <property type="component" value="Unassembled WGS sequence"/>
</dbReference>
<evidence type="ECO:0000256" key="4">
    <source>
        <dbReference type="ARBA" id="ARBA00022598"/>
    </source>
</evidence>
<evidence type="ECO:0000256" key="9">
    <source>
        <dbReference type="ARBA" id="ARBA00022962"/>
    </source>
</evidence>